<organism evidence="2 3">
    <name type="scientific">Thelohanellus kitauei</name>
    <name type="common">Myxosporean</name>
    <dbReference type="NCBI Taxonomy" id="669202"/>
    <lineage>
        <taxon>Eukaryota</taxon>
        <taxon>Metazoa</taxon>
        <taxon>Cnidaria</taxon>
        <taxon>Myxozoa</taxon>
        <taxon>Myxosporea</taxon>
        <taxon>Bivalvulida</taxon>
        <taxon>Platysporina</taxon>
        <taxon>Myxobolidae</taxon>
        <taxon>Thelohanellus</taxon>
    </lineage>
</organism>
<keyword evidence="1" id="KW-0472">Membrane</keyword>
<evidence type="ECO:0000313" key="2">
    <source>
        <dbReference type="EMBL" id="KII74916.1"/>
    </source>
</evidence>
<comment type="caution">
    <text evidence="2">The sequence shown here is derived from an EMBL/GenBank/DDBJ whole genome shotgun (WGS) entry which is preliminary data.</text>
</comment>
<proteinExistence type="predicted"/>
<protein>
    <submittedName>
        <fullName evidence="2">Uncharacterized protein</fullName>
    </submittedName>
</protein>
<evidence type="ECO:0000256" key="1">
    <source>
        <dbReference type="SAM" id="Phobius"/>
    </source>
</evidence>
<reference evidence="2 3" key="1">
    <citation type="journal article" date="2014" name="Genome Biol. Evol.">
        <title>The genome of the myxosporean Thelohanellus kitauei shows adaptations to nutrient acquisition within its fish host.</title>
        <authorList>
            <person name="Yang Y."/>
            <person name="Xiong J."/>
            <person name="Zhou Z."/>
            <person name="Huo F."/>
            <person name="Miao W."/>
            <person name="Ran C."/>
            <person name="Liu Y."/>
            <person name="Zhang J."/>
            <person name="Feng J."/>
            <person name="Wang M."/>
            <person name="Wang M."/>
            <person name="Wang L."/>
            <person name="Yao B."/>
        </authorList>
    </citation>
    <scope>NUCLEOTIDE SEQUENCE [LARGE SCALE GENOMIC DNA]</scope>
    <source>
        <strain evidence="2">Wuqing</strain>
    </source>
</reference>
<accession>A0A0C2N5J4</accession>
<keyword evidence="1" id="KW-0812">Transmembrane</keyword>
<dbReference type="AlphaFoldDB" id="A0A0C2N5J4"/>
<name>A0A0C2N5J4_THEKT</name>
<feature type="transmembrane region" description="Helical" evidence="1">
    <location>
        <begin position="12"/>
        <end position="32"/>
    </location>
</feature>
<sequence length="140" mass="15762">MTDIGEENQDSILVKAGLFLVILGLNLTLATIPPATNFCETLYELIGHFEFHRHRPGLVDSFSRMGTVIFVPAKRRNSVLSGILCYLAYKACNLNSPYDAGLFTYHKPQIEVWQGSRDYGSVFSYSRAYPNTLHSRRAIS</sequence>
<evidence type="ECO:0000313" key="3">
    <source>
        <dbReference type="Proteomes" id="UP000031668"/>
    </source>
</evidence>
<gene>
    <name evidence="2" type="ORF">RF11_07428</name>
</gene>
<keyword evidence="1" id="KW-1133">Transmembrane helix</keyword>
<dbReference type="Proteomes" id="UP000031668">
    <property type="component" value="Unassembled WGS sequence"/>
</dbReference>
<keyword evidence="3" id="KW-1185">Reference proteome</keyword>
<dbReference type="EMBL" id="JWZT01000170">
    <property type="protein sequence ID" value="KII74916.1"/>
    <property type="molecule type" value="Genomic_DNA"/>
</dbReference>